<gene>
    <name evidence="1" type="ORF">C499_05915</name>
</gene>
<evidence type="ECO:0000313" key="1">
    <source>
        <dbReference type="EMBL" id="ELY29370.1"/>
    </source>
</evidence>
<dbReference type="Proteomes" id="UP000011585">
    <property type="component" value="Unassembled WGS sequence"/>
</dbReference>
<dbReference type="AlphaFoldDB" id="L9UWR2"/>
<organism evidence="1 2">
    <name type="scientific">Halogeometricum borinquense (strain ATCC 700274 / DSM 11551 / JCM 10706 / KCTC 4070 / PR3)</name>
    <dbReference type="NCBI Taxonomy" id="469382"/>
    <lineage>
        <taxon>Archaea</taxon>
        <taxon>Methanobacteriati</taxon>
        <taxon>Methanobacteriota</taxon>
        <taxon>Stenosarchaea group</taxon>
        <taxon>Halobacteria</taxon>
        <taxon>Halobacteriales</taxon>
        <taxon>Haloferacaceae</taxon>
        <taxon>Halogeometricum</taxon>
    </lineage>
</organism>
<protein>
    <submittedName>
        <fullName evidence="1">Uncharacterized protein</fullName>
    </submittedName>
</protein>
<sequence>MVTIAERTKVNTVTIHPDGEFTFWHGDDDPLFGHAILLGTVVQKLLADPAHSDTWLVRVVS</sequence>
<dbReference type="EMBL" id="AOHT01000017">
    <property type="protein sequence ID" value="ELY29370.1"/>
    <property type="molecule type" value="Genomic_DNA"/>
</dbReference>
<name>L9UWR2_HALBP</name>
<evidence type="ECO:0000313" key="2">
    <source>
        <dbReference type="Proteomes" id="UP000011585"/>
    </source>
</evidence>
<comment type="caution">
    <text evidence="1">The sequence shown here is derived from an EMBL/GenBank/DDBJ whole genome shotgun (WGS) entry which is preliminary data.</text>
</comment>
<reference evidence="1 2" key="1">
    <citation type="journal article" date="2014" name="PLoS Genet.">
        <title>Phylogenetically driven sequencing of extremely halophilic archaea reveals strategies for static and dynamic osmo-response.</title>
        <authorList>
            <person name="Becker E.A."/>
            <person name="Seitzer P.M."/>
            <person name="Tritt A."/>
            <person name="Larsen D."/>
            <person name="Krusor M."/>
            <person name="Yao A.I."/>
            <person name="Wu D."/>
            <person name="Madern D."/>
            <person name="Eisen J.A."/>
            <person name="Darling A.E."/>
            <person name="Facciotti M.T."/>
        </authorList>
    </citation>
    <scope>NUCLEOTIDE SEQUENCE [LARGE SCALE GENOMIC DNA]</scope>
    <source>
        <strain evidence="1 2">DSM 11551</strain>
    </source>
</reference>
<accession>L9UWR2</accession>
<proteinExistence type="predicted"/>